<dbReference type="AlphaFoldDB" id="A0A6M2DUS8"/>
<dbReference type="EMBL" id="GIIL01006167">
    <property type="protein sequence ID" value="NOV49893.1"/>
    <property type="molecule type" value="Transcribed_RNA"/>
</dbReference>
<dbReference type="Pfam" id="PF05821">
    <property type="entry name" value="NDUF_B8"/>
    <property type="match status" value="1"/>
</dbReference>
<protein>
    <submittedName>
        <fullName evidence="2">Putative ubiquinone oxidoreductase ndufb8/ashi subunit</fullName>
    </submittedName>
</protein>
<evidence type="ECO:0000313" key="2">
    <source>
        <dbReference type="EMBL" id="NOV49893.1"/>
    </source>
</evidence>
<evidence type="ECO:0000256" key="1">
    <source>
        <dbReference type="SAM" id="Phobius"/>
    </source>
</evidence>
<dbReference type="InterPro" id="IPR008699">
    <property type="entry name" value="NDUFB8"/>
</dbReference>
<keyword evidence="2" id="KW-0830">Ubiquinone</keyword>
<dbReference type="PANTHER" id="PTHR12840">
    <property type="entry name" value="NADH-UBIQUINONE OXIDOREDUCTASE ASHI SUBUNIT"/>
    <property type="match status" value="1"/>
</dbReference>
<accession>A0A6M2DUS8</accession>
<keyword evidence="1" id="KW-1133">Transmembrane helix</keyword>
<dbReference type="PANTHER" id="PTHR12840:SF1">
    <property type="entry name" value="NADH DEHYDROGENASE [UBIQUINONE] 1 BETA SUBCOMPLEX SUBUNIT 8, MITOCHONDRIAL"/>
    <property type="match status" value="1"/>
</dbReference>
<keyword evidence="1" id="KW-0812">Transmembrane</keyword>
<keyword evidence="1" id="KW-0472">Membrane</keyword>
<sequence length="168" mass="19701">MKVAKATALYANKNPAIIYNITRNHWNKDYKPGPYPRTQEERDKAAAKYGLHPKEYKPYPEDEGLGDYPHLPDVGIESRDPYYHYDYPAHRRNYGEPLHADAEVYGEDRFYRGERHLVHPFMQNLVLILVLAGFGVAFILGEKYRFMHPVMPKQYPDQGTHYTFEPLD</sequence>
<dbReference type="GO" id="GO:0005739">
    <property type="term" value="C:mitochondrion"/>
    <property type="evidence" value="ECO:0007669"/>
    <property type="project" value="InterPro"/>
</dbReference>
<proteinExistence type="predicted"/>
<organism evidence="2">
    <name type="scientific">Xenopsylla cheopis</name>
    <name type="common">Oriental rat flea</name>
    <name type="synonym">Pulex cheopis</name>
    <dbReference type="NCBI Taxonomy" id="163159"/>
    <lineage>
        <taxon>Eukaryota</taxon>
        <taxon>Metazoa</taxon>
        <taxon>Ecdysozoa</taxon>
        <taxon>Arthropoda</taxon>
        <taxon>Hexapoda</taxon>
        <taxon>Insecta</taxon>
        <taxon>Pterygota</taxon>
        <taxon>Neoptera</taxon>
        <taxon>Endopterygota</taxon>
        <taxon>Siphonaptera</taxon>
        <taxon>Pulicidae</taxon>
        <taxon>Xenopsyllinae</taxon>
        <taxon>Xenopsylla</taxon>
    </lineage>
</organism>
<reference evidence="2" key="1">
    <citation type="submission" date="2020-03" db="EMBL/GenBank/DDBJ databases">
        <title>Transcriptomic Profiling of the Digestive Tract of the Rat Flea, Xenopsylla cheopis, Following Blood Feeding and Infection with Yersinia pestis.</title>
        <authorList>
            <person name="Bland D.M."/>
            <person name="Martens C.A."/>
            <person name="Virtaneva K."/>
            <person name="Kanakabandi K."/>
            <person name="Long D."/>
            <person name="Rosenke R."/>
            <person name="Saturday G.A."/>
            <person name="Hoyt F.H."/>
            <person name="Bruno D.P."/>
            <person name="Ribeiro J.M.C."/>
            <person name="Hinnebusch J."/>
        </authorList>
    </citation>
    <scope>NUCLEOTIDE SEQUENCE</scope>
</reference>
<feature type="transmembrane region" description="Helical" evidence="1">
    <location>
        <begin position="121"/>
        <end position="141"/>
    </location>
</feature>
<name>A0A6M2DUS8_XENCH</name>